<organism evidence="11 12">
    <name type="scientific">Candidatus Amunia macphersoniae</name>
    <dbReference type="NCBI Taxonomy" id="3127014"/>
    <lineage>
        <taxon>Bacteria</taxon>
        <taxon>Bacillati</taxon>
        <taxon>Candidatus Dormiibacterota</taxon>
        <taxon>Candidatus Dormibacteria</taxon>
        <taxon>Candidatus Aeolococcales</taxon>
        <taxon>Candidatus Aeolococcaceae</taxon>
        <taxon>Candidatus Amunia</taxon>
    </lineage>
</organism>
<keyword evidence="6" id="KW-0520">NAD</keyword>
<protein>
    <recommendedName>
        <fullName evidence="5 8">dTDP-glucose 4,6-dehydratase</fullName>
        <ecNumber evidence="4 8">4.2.1.46</ecNumber>
    </recommendedName>
</protein>
<dbReference type="Gene3D" id="3.90.25.10">
    <property type="entry name" value="UDP-galactose 4-epimerase, domain 1"/>
    <property type="match status" value="1"/>
</dbReference>
<evidence type="ECO:0000256" key="2">
    <source>
        <dbReference type="ARBA" id="ARBA00001911"/>
    </source>
</evidence>
<dbReference type="Gene3D" id="3.40.50.720">
    <property type="entry name" value="NAD(P)-binding Rossmann-like Domain"/>
    <property type="match status" value="1"/>
</dbReference>
<gene>
    <name evidence="11" type="primary">rfbB</name>
    <name evidence="11" type="ORF">JF887_10145</name>
</gene>
<dbReference type="InterPro" id="IPR016040">
    <property type="entry name" value="NAD(P)-bd_dom"/>
</dbReference>
<evidence type="ECO:0000256" key="5">
    <source>
        <dbReference type="ARBA" id="ARBA00016977"/>
    </source>
</evidence>
<dbReference type="GO" id="GO:0008460">
    <property type="term" value="F:dTDP-glucose 4,6-dehydratase activity"/>
    <property type="evidence" value="ECO:0007669"/>
    <property type="project" value="UniProtKB-EC"/>
</dbReference>
<dbReference type="InterPro" id="IPR005888">
    <property type="entry name" value="dTDP_Gluc_deHydtase"/>
</dbReference>
<keyword evidence="7 8" id="KW-0456">Lyase</keyword>
<evidence type="ECO:0000256" key="8">
    <source>
        <dbReference type="RuleBase" id="RU004473"/>
    </source>
</evidence>
<dbReference type="EMBL" id="JAEKNN010000051">
    <property type="protein sequence ID" value="MBJ7609770.1"/>
    <property type="molecule type" value="Genomic_DNA"/>
</dbReference>
<comment type="caution">
    <text evidence="11">The sequence shown here is derived from an EMBL/GenBank/DDBJ whole genome shotgun (WGS) entry which is preliminary data.</text>
</comment>
<reference evidence="11 12" key="1">
    <citation type="submission" date="2020-10" db="EMBL/GenBank/DDBJ databases">
        <title>Ca. Dormibacterota MAGs.</title>
        <authorList>
            <person name="Montgomery K."/>
        </authorList>
    </citation>
    <scope>NUCLEOTIDE SEQUENCE [LARGE SCALE GENOMIC DNA]</scope>
    <source>
        <strain evidence="11">Mitchell_Peninsula_5</strain>
    </source>
</reference>
<comment type="similarity">
    <text evidence="3 8">Belongs to the NAD(P)-dependent epimerase/dehydratase family. dTDP-glucose dehydratase subfamily.</text>
</comment>
<sequence>MRVASPGTTRGSGSTGGSRTSEVRLLVAGGAGFIGSEFVRHTLSSHPDDSVVVLDKLTYAGNLRNLDPVAASSRFRFVHGDICDARTVETLAGEADAIVNFAAESHVDRSLEAPGQFIQTDVYGTFVLLDAARRIGHSRFLQVSTDEVYGDVTEGRSAEGDPLRPRSPYSASKAGGEMMAWAYRESYGVPVITTRGSNTYGPYQYPEKIIPLFITNALDDQPLPIYGDGNAVRDYLYVTDHARGIDTALRLGTPGEDYNIGYGGETNGHEVADLVLGALGKPDSLKQHVRDRLGHDRRYAVDTRKLEGLGWEPDVPLADGIKQTVEWYRQNQEWWRPLKSGEFWEFYSRNYKPLSPPP</sequence>
<evidence type="ECO:0000313" key="11">
    <source>
        <dbReference type="EMBL" id="MBJ7609770.1"/>
    </source>
</evidence>
<evidence type="ECO:0000256" key="7">
    <source>
        <dbReference type="ARBA" id="ARBA00023239"/>
    </source>
</evidence>
<dbReference type="CDD" id="cd05246">
    <property type="entry name" value="dTDP_GD_SDR_e"/>
    <property type="match status" value="1"/>
</dbReference>
<evidence type="ECO:0000256" key="9">
    <source>
        <dbReference type="SAM" id="MobiDB-lite"/>
    </source>
</evidence>
<name>A0A934NGC1_9BACT</name>
<dbReference type="Pfam" id="PF16363">
    <property type="entry name" value="GDP_Man_Dehyd"/>
    <property type="match status" value="1"/>
</dbReference>
<feature type="domain" description="NAD(P)-binding" evidence="10">
    <location>
        <begin position="26"/>
        <end position="324"/>
    </location>
</feature>
<evidence type="ECO:0000256" key="3">
    <source>
        <dbReference type="ARBA" id="ARBA00008178"/>
    </source>
</evidence>
<feature type="compositionally biased region" description="Low complexity" evidence="9">
    <location>
        <begin position="7"/>
        <end position="20"/>
    </location>
</feature>
<dbReference type="SUPFAM" id="SSF51735">
    <property type="entry name" value="NAD(P)-binding Rossmann-fold domains"/>
    <property type="match status" value="1"/>
</dbReference>
<dbReference type="FunFam" id="3.40.50.720:FF:000304">
    <property type="entry name" value="UDP-glucose 4,6-dehydratase"/>
    <property type="match status" value="1"/>
</dbReference>
<evidence type="ECO:0000256" key="4">
    <source>
        <dbReference type="ARBA" id="ARBA00011990"/>
    </source>
</evidence>
<dbReference type="PANTHER" id="PTHR43000">
    <property type="entry name" value="DTDP-D-GLUCOSE 4,6-DEHYDRATASE-RELATED"/>
    <property type="match status" value="1"/>
</dbReference>
<accession>A0A934NGC1</accession>
<evidence type="ECO:0000313" key="12">
    <source>
        <dbReference type="Proteomes" id="UP000614410"/>
    </source>
</evidence>
<comment type="cofactor">
    <cofactor evidence="2 8">
        <name>NAD(+)</name>
        <dbReference type="ChEBI" id="CHEBI:57540"/>
    </cofactor>
</comment>
<evidence type="ECO:0000259" key="10">
    <source>
        <dbReference type="Pfam" id="PF16363"/>
    </source>
</evidence>
<dbReference type="GO" id="GO:0009225">
    <property type="term" value="P:nucleotide-sugar metabolic process"/>
    <property type="evidence" value="ECO:0007669"/>
    <property type="project" value="InterPro"/>
</dbReference>
<dbReference type="EC" id="4.2.1.46" evidence="4 8"/>
<comment type="catalytic activity">
    <reaction evidence="1 8">
        <text>dTDP-alpha-D-glucose = dTDP-4-dehydro-6-deoxy-alpha-D-glucose + H2O</text>
        <dbReference type="Rhea" id="RHEA:17221"/>
        <dbReference type="ChEBI" id="CHEBI:15377"/>
        <dbReference type="ChEBI" id="CHEBI:57477"/>
        <dbReference type="ChEBI" id="CHEBI:57649"/>
        <dbReference type="EC" id="4.2.1.46"/>
    </reaction>
</comment>
<dbReference type="AlphaFoldDB" id="A0A934NGC1"/>
<evidence type="ECO:0000256" key="6">
    <source>
        <dbReference type="ARBA" id="ARBA00023027"/>
    </source>
</evidence>
<dbReference type="Proteomes" id="UP000614410">
    <property type="component" value="Unassembled WGS sequence"/>
</dbReference>
<evidence type="ECO:0000256" key="1">
    <source>
        <dbReference type="ARBA" id="ARBA00001539"/>
    </source>
</evidence>
<dbReference type="NCBIfam" id="TIGR01181">
    <property type="entry name" value="dTDP_gluc_dehyt"/>
    <property type="match status" value="1"/>
</dbReference>
<dbReference type="InterPro" id="IPR036291">
    <property type="entry name" value="NAD(P)-bd_dom_sf"/>
</dbReference>
<proteinExistence type="inferred from homology"/>
<feature type="region of interest" description="Disordered" evidence="9">
    <location>
        <begin position="1"/>
        <end position="20"/>
    </location>
</feature>